<protein>
    <submittedName>
        <fullName evidence="2">Uncharacterized protein</fullName>
    </submittedName>
</protein>
<feature type="region of interest" description="Disordered" evidence="1">
    <location>
        <begin position="1"/>
        <end position="23"/>
    </location>
</feature>
<organism evidence="2 3">
    <name type="scientific">Larkinella terrae</name>
    <dbReference type="NCBI Taxonomy" id="2025311"/>
    <lineage>
        <taxon>Bacteria</taxon>
        <taxon>Pseudomonadati</taxon>
        <taxon>Bacteroidota</taxon>
        <taxon>Cytophagia</taxon>
        <taxon>Cytophagales</taxon>
        <taxon>Spirosomataceae</taxon>
        <taxon>Larkinella</taxon>
    </lineage>
</organism>
<reference evidence="2 3" key="1">
    <citation type="journal article" date="2018" name="Antonie Van Leeuwenhoek">
        <title>Larkinella terrae sp. nov., isolated from soil on Jeju Island, South Korea.</title>
        <authorList>
            <person name="Ten L.N."/>
            <person name="Jeon J."/>
            <person name="Park S.J."/>
            <person name="Park S."/>
            <person name="Lee S.Y."/>
            <person name="Kim M.K."/>
            <person name="Jung H.Y."/>
        </authorList>
    </citation>
    <scope>NUCLEOTIDE SEQUENCE [LARGE SCALE GENOMIC DNA]</scope>
    <source>
        <strain evidence="2 3">KCTC 52001</strain>
    </source>
</reference>
<feature type="compositionally biased region" description="Polar residues" evidence="1">
    <location>
        <begin position="12"/>
        <end position="23"/>
    </location>
</feature>
<comment type="caution">
    <text evidence="2">The sequence shown here is derived from an EMBL/GenBank/DDBJ whole genome shotgun (WGS) entry which is preliminary data.</text>
</comment>
<name>A0A7K0EMM0_9BACT</name>
<dbReference type="EMBL" id="WJXZ01000009">
    <property type="protein sequence ID" value="MRS62791.1"/>
    <property type="molecule type" value="Genomic_DNA"/>
</dbReference>
<evidence type="ECO:0000313" key="2">
    <source>
        <dbReference type="EMBL" id="MRS62791.1"/>
    </source>
</evidence>
<accession>A0A7K0EMM0</accession>
<sequence length="60" mass="6807">MHYGDSVKHNDPTVNNGHPMTISSMDEEDSLALCRLDDDSEEWFDVDDLTVVADFDDSFI</sequence>
<evidence type="ECO:0000256" key="1">
    <source>
        <dbReference type="SAM" id="MobiDB-lite"/>
    </source>
</evidence>
<evidence type="ECO:0000313" key="3">
    <source>
        <dbReference type="Proteomes" id="UP000441754"/>
    </source>
</evidence>
<dbReference type="RefSeq" id="WP_154176159.1">
    <property type="nucleotide sequence ID" value="NZ_WJXZ01000009.1"/>
</dbReference>
<gene>
    <name evidence="2" type="ORF">GJJ30_15940</name>
</gene>
<dbReference type="OrthoDB" id="964357at2"/>
<feature type="compositionally biased region" description="Basic and acidic residues" evidence="1">
    <location>
        <begin position="1"/>
        <end position="11"/>
    </location>
</feature>
<dbReference type="Proteomes" id="UP000441754">
    <property type="component" value="Unassembled WGS sequence"/>
</dbReference>
<proteinExistence type="predicted"/>
<keyword evidence="3" id="KW-1185">Reference proteome</keyword>
<dbReference type="AlphaFoldDB" id="A0A7K0EMM0"/>